<protein>
    <submittedName>
        <fullName evidence="1">Uncharacterized protein</fullName>
    </submittedName>
</protein>
<reference evidence="1 2" key="1">
    <citation type="journal article" date="2023" name="G3 (Bethesda)">
        <title>A haplotype-resolved chromosome-scale genome for Quercus rubra L. provides insights into the genetics of adaptive traits for red oak species.</title>
        <authorList>
            <person name="Kapoor B."/>
            <person name="Jenkins J."/>
            <person name="Schmutz J."/>
            <person name="Zhebentyayeva T."/>
            <person name="Kuelheim C."/>
            <person name="Coggeshall M."/>
            <person name="Heim C."/>
            <person name="Lasky J.R."/>
            <person name="Leites L."/>
            <person name="Islam-Faridi N."/>
            <person name="Romero-Severson J."/>
            <person name="DeLeo V.L."/>
            <person name="Lucas S.M."/>
            <person name="Lazic D."/>
            <person name="Gailing O."/>
            <person name="Carlson J."/>
            <person name="Staton M."/>
        </authorList>
    </citation>
    <scope>NUCLEOTIDE SEQUENCE [LARGE SCALE GENOMIC DNA]</scope>
    <source>
        <strain evidence="1">Pseudo-F2</strain>
    </source>
</reference>
<sequence length="240" mass="26572">MVSLKLVISTEKNKVLYAEAGKEFVDFLFNILALPVGTFIPLLNQEMVGSLGNIYDSIQNISPTYLKPNVKDSLLTPKVYISGGTEGLLQLPNVIKSTHRKLYGCNSDCFSMSDDTNTICRIHRRFTNSVLKYKGTPSSNNPYFSSGQTDGGYVEESLVTYMVMDDLAVEPLSSTASIISLLDKFNVKNMGTLEEKVVELGMDEGVKLLQNSLLSKSVLTDVFLFPMLELEAEIKALMQK</sequence>
<organism evidence="1 2">
    <name type="scientific">Quercus rubra</name>
    <name type="common">Northern red oak</name>
    <name type="synonym">Quercus borealis</name>
    <dbReference type="NCBI Taxonomy" id="3512"/>
    <lineage>
        <taxon>Eukaryota</taxon>
        <taxon>Viridiplantae</taxon>
        <taxon>Streptophyta</taxon>
        <taxon>Embryophyta</taxon>
        <taxon>Tracheophyta</taxon>
        <taxon>Spermatophyta</taxon>
        <taxon>Magnoliopsida</taxon>
        <taxon>eudicotyledons</taxon>
        <taxon>Gunneridae</taxon>
        <taxon>Pentapetalae</taxon>
        <taxon>rosids</taxon>
        <taxon>fabids</taxon>
        <taxon>Fagales</taxon>
        <taxon>Fagaceae</taxon>
        <taxon>Quercus</taxon>
    </lineage>
</organism>
<name>A0AAN7ET66_QUERU</name>
<dbReference type="Proteomes" id="UP001324115">
    <property type="component" value="Unassembled WGS sequence"/>
</dbReference>
<dbReference type="Pfam" id="PF05056">
    <property type="entry name" value="DUF674"/>
    <property type="match status" value="1"/>
</dbReference>
<comment type="caution">
    <text evidence="1">The sequence shown here is derived from an EMBL/GenBank/DDBJ whole genome shotgun (WGS) entry which is preliminary data.</text>
</comment>
<gene>
    <name evidence="1" type="ORF">RGQ29_028910</name>
</gene>
<evidence type="ECO:0000313" key="1">
    <source>
        <dbReference type="EMBL" id="KAK4579033.1"/>
    </source>
</evidence>
<proteinExistence type="predicted"/>
<keyword evidence="2" id="KW-1185">Reference proteome</keyword>
<dbReference type="EMBL" id="JAXUIC010000008">
    <property type="protein sequence ID" value="KAK4579033.1"/>
    <property type="molecule type" value="Genomic_DNA"/>
</dbReference>
<accession>A0AAN7ET66</accession>
<dbReference type="InterPro" id="IPR007750">
    <property type="entry name" value="DUF674"/>
</dbReference>
<dbReference type="PANTHER" id="PTHR33103">
    <property type="entry name" value="OS01G0153900 PROTEIN"/>
    <property type="match status" value="1"/>
</dbReference>
<dbReference type="AlphaFoldDB" id="A0AAN7ET66"/>
<evidence type="ECO:0000313" key="2">
    <source>
        <dbReference type="Proteomes" id="UP001324115"/>
    </source>
</evidence>
<dbReference type="PANTHER" id="PTHR33103:SF19">
    <property type="entry name" value="OS09G0544700 PROTEIN"/>
    <property type="match status" value="1"/>
</dbReference>